<evidence type="ECO:0000256" key="4">
    <source>
        <dbReference type="ARBA" id="ARBA00022763"/>
    </source>
</evidence>
<keyword evidence="3" id="KW-0547">Nucleotide-binding</keyword>
<dbReference type="InterPro" id="IPR038729">
    <property type="entry name" value="Rad50/SbcC_AAA"/>
</dbReference>
<feature type="domain" description="Rad50/SbcC-type AAA" evidence="8">
    <location>
        <begin position="4"/>
        <end position="200"/>
    </location>
</feature>
<dbReference type="FunFam" id="3.40.50.300:FF:000319">
    <property type="entry name" value="DNA repair protein RecN"/>
    <property type="match status" value="1"/>
</dbReference>
<evidence type="ECO:0000256" key="3">
    <source>
        <dbReference type="ARBA" id="ARBA00022741"/>
    </source>
</evidence>
<dbReference type="SUPFAM" id="SSF52540">
    <property type="entry name" value="P-loop containing nucleoside triphosphate hydrolases"/>
    <property type="match status" value="1"/>
</dbReference>
<keyword evidence="5" id="KW-0067">ATP-binding</keyword>
<evidence type="ECO:0000256" key="6">
    <source>
        <dbReference type="ARBA" id="ARBA00023204"/>
    </source>
</evidence>
<reference evidence="9" key="1">
    <citation type="submission" date="2018-06" db="EMBL/GenBank/DDBJ databases">
        <authorList>
            <person name="Zhirakovskaya E."/>
        </authorList>
    </citation>
    <scope>NUCLEOTIDE SEQUENCE</scope>
</reference>
<gene>
    <name evidence="9" type="ORF">MNBD_BACTEROID07-708</name>
</gene>
<name>A0A3B0UB21_9ZZZZ</name>
<feature type="non-terminal residue" evidence="9">
    <location>
        <position position="297"/>
    </location>
</feature>
<dbReference type="PANTHER" id="PTHR11059:SF0">
    <property type="entry name" value="DNA REPAIR PROTEIN RECN"/>
    <property type="match status" value="1"/>
</dbReference>
<sequence>MLLKLSINNYTLISAAEIDFRPGFTVITGETGAGKSIMLGALSLILGKRADPSVLMDKKKKCVVEGTFDVRKLNLNHFFEENDLDYEPVTILRREINPAGKSRAFVNDTPVNLNLLKTLGNRLVDIHSQHQTLLLNESGFQLELFDAYVNQPELLHTYGLLFRQYRESQRKLAGLQQQNEQSRRNEDYFRFQLNELESAALDEDEQVLLEEKNKLLTHAVEIKTAVDMTVKLLKEEDFAVLEQLGRLKETFARLSGLHPSIAEFAERLQSSYIELADLAAEIENFASFNEFNPAELQ</sequence>
<dbReference type="GO" id="GO:0005524">
    <property type="term" value="F:ATP binding"/>
    <property type="evidence" value="ECO:0007669"/>
    <property type="project" value="UniProtKB-KW"/>
</dbReference>
<dbReference type="GO" id="GO:0006302">
    <property type="term" value="P:double-strand break repair"/>
    <property type="evidence" value="ECO:0007669"/>
    <property type="project" value="InterPro"/>
</dbReference>
<comment type="similarity">
    <text evidence="1">Belongs to the RecN family.</text>
</comment>
<dbReference type="Gene3D" id="3.40.50.300">
    <property type="entry name" value="P-loop containing nucleotide triphosphate hydrolases"/>
    <property type="match status" value="1"/>
</dbReference>
<dbReference type="PANTHER" id="PTHR11059">
    <property type="entry name" value="DNA REPAIR PROTEIN RECN"/>
    <property type="match status" value="1"/>
</dbReference>
<dbReference type="GO" id="GO:0009432">
    <property type="term" value="P:SOS response"/>
    <property type="evidence" value="ECO:0007669"/>
    <property type="project" value="TreeGrafter"/>
</dbReference>
<dbReference type="GO" id="GO:0016887">
    <property type="term" value="F:ATP hydrolysis activity"/>
    <property type="evidence" value="ECO:0007669"/>
    <property type="project" value="InterPro"/>
</dbReference>
<dbReference type="CDD" id="cd03241">
    <property type="entry name" value="ABC_RecN"/>
    <property type="match status" value="1"/>
</dbReference>
<evidence type="ECO:0000256" key="1">
    <source>
        <dbReference type="ARBA" id="ARBA00009441"/>
    </source>
</evidence>
<evidence type="ECO:0000256" key="7">
    <source>
        <dbReference type="ARBA" id="ARBA00033408"/>
    </source>
</evidence>
<dbReference type="InterPro" id="IPR004604">
    <property type="entry name" value="DNA_recomb/repair_RecN"/>
</dbReference>
<evidence type="ECO:0000259" key="8">
    <source>
        <dbReference type="Pfam" id="PF13476"/>
    </source>
</evidence>
<dbReference type="EMBL" id="UOET01000141">
    <property type="protein sequence ID" value="VAW27648.1"/>
    <property type="molecule type" value="Genomic_DNA"/>
</dbReference>
<keyword evidence="6" id="KW-0234">DNA repair</keyword>
<proteinExistence type="inferred from homology"/>
<organism evidence="9">
    <name type="scientific">hydrothermal vent metagenome</name>
    <dbReference type="NCBI Taxonomy" id="652676"/>
    <lineage>
        <taxon>unclassified sequences</taxon>
        <taxon>metagenomes</taxon>
        <taxon>ecological metagenomes</taxon>
    </lineage>
</organism>
<dbReference type="GO" id="GO:0006310">
    <property type="term" value="P:DNA recombination"/>
    <property type="evidence" value="ECO:0007669"/>
    <property type="project" value="InterPro"/>
</dbReference>
<dbReference type="GO" id="GO:0043590">
    <property type="term" value="C:bacterial nucleoid"/>
    <property type="evidence" value="ECO:0007669"/>
    <property type="project" value="TreeGrafter"/>
</dbReference>
<protein>
    <recommendedName>
        <fullName evidence="2">DNA repair protein RecN</fullName>
    </recommendedName>
    <alternativeName>
        <fullName evidence="7">Recombination protein N</fullName>
    </alternativeName>
</protein>
<keyword evidence="4" id="KW-0227">DNA damage</keyword>
<dbReference type="InterPro" id="IPR027417">
    <property type="entry name" value="P-loop_NTPase"/>
</dbReference>
<evidence type="ECO:0000256" key="5">
    <source>
        <dbReference type="ARBA" id="ARBA00022840"/>
    </source>
</evidence>
<dbReference type="AlphaFoldDB" id="A0A3B0UB21"/>
<evidence type="ECO:0000313" key="9">
    <source>
        <dbReference type="EMBL" id="VAW27648.1"/>
    </source>
</evidence>
<evidence type="ECO:0000256" key="2">
    <source>
        <dbReference type="ARBA" id="ARBA00021315"/>
    </source>
</evidence>
<accession>A0A3B0UB21</accession>
<dbReference type="Pfam" id="PF13476">
    <property type="entry name" value="AAA_23"/>
    <property type="match status" value="1"/>
</dbReference>